<name>A0A1I1E6R8_9GAMM</name>
<dbReference type="SUPFAM" id="SSF64210">
    <property type="entry name" value="Head-to-tail joining protein W, gpW"/>
    <property type="match status" value="1"/>
</dbReference>
<dbReference type="AlphaFoldDB" id="A0A1I1E6R8"/>
<keyword evidence="2" id="KW-1185">Reference proteome</keyword>
<sequence length="74" mass="8659">MKYTQEDLNRLNQARIDLATGQNVTQVRHSNGKTLTFNPANRDLLERMIAEAKRSLFPKRRRTRTRQVFTSKGL</sequence>
<dbReference type="Gene3D" id="3.30.1580.10">
    <property type="entry name" value="Head-to-tail joining protein W"/>
    <property type="match status" value="1"/>
</dbReference>
<reference evidence="1 2" key="1">
    <citation type="submission" date="2016-10" db="EMBL/GenBank/DDBJ databases">
        <authorList>
            <person name="de Groot N.N."/>
        </authorList>
    </citation>
    <scope>NUCLEOTIDE SEQUENCE [LARGE SCALE GENOMIC DNA]</scope>
    <source>
        <strain evidence="1 2">DSM 18438</strain>
    </source>
</reference>
<dbReference type="Proteomes" id="UP000199058">
    <property type="component" value="Unassembled WGS sequence"/>
</dbReference>
<gene>
    <name evidence="1" type="ORF">SAMN05660443_0243</name>
</gene>
<dbReference type="GO" id="GO:0019058">
    <property type="term" value="P:viral life cycle"/>
    <property type="evidence" value="ECO:0007669"/>
    <property type="project" value="InterPro"/>
</dbReference>
<accession>A0A1I1E6R8</accession>
<dbReference type="Pfam" id="PF02831">
    <property type="entry name" value="gpW"/>
    <property type="match status" value="1"/>
</dbReference>
<evidence type="ECO:0000313" key="1">
    <source>
        <dbReference type="EMBL" id="SFB80613.1"/>
    </source>
</evidence>
<dbReference type="EMBL" id="FOLH01000001">
    <property type="protein sequence ID" value="SFB80613.1"/>
    <property type="molecule type" value="Genomic_DNA"/>
</dbReference>
<evidence type="ECO:0000313" key="2">
    <source>
        <dbReference type="Proteomes" id="UP000199058"/>
    </source>
</evidence>
<dbReference type="InterPro" id="IPR036626">
    <property type="entry name" value="GpW_sf"/>
</dbReference>
<dbReference type="RefSeq" id="WP_091957973.1">
    <property type="nucleotide sequence ID" value="NZ_FOLH01000001.1"/>
</dbReference>
<organism evidence="1 2">
    <name type="scientific">Marinospirillum celere</name>
    <dbReference type="NCBI Taxonomy" id="1122252"/>
    <lineage>
        <taxon>Bacteria</taxon>
        <taxon>Pseudomonadati</taxon>
        <taxon>Pseudomonadota</taxon>
        <taxon>Gammaproteobacteria</taxon>
        <taxon>Oceanospirillales</taxon>
        <taxon>Oceanospirillaceae</taxon>
        <taxon>Marinospirillum</taxon>
    </lineage>
</organism>
<dbReference type="InterPro" id="IPR004174">
    <property type="entry name" value="GpW"/>
</dbReference>
<dbReference type="STRING" id="1122252.SAMN05660443_0243"/>
<proteinExistence type="predicted"/>
<protein>
    <submittedName>
        <fullName evidence="1">GpW protein</fullName>
    </submittedName>
</protein>